<organism evidence="2 3">
    <name type="scientific">Halobium salinum</name>
    <dbReference type="NCBI Taxonomy" id="1364940"/>
    <lineage>
        <taxon>Archaea</taxon>
        <taxon>Methanobacteriati</taxon>
        <taxon>Methanobacteriota</taxon>
        <taxon>Stenosarchaea group</taxon>
        <taxon>Halobacteria</taxon>
        <taxon>Halobacteriales</taxon>
        <taxon>Haloferacaceae</taxon>
        <taxon>Halobium</taxon>
    </lineage>
</organism>
<reference evidence="2 3" key="1">
    <citation type="journal article" date="2019" name="Int. J. Syst. Evol. Microbiol.">
        <title>The Global Catalogue of Microorganisms (GCM) 10K type strain sequencing project: providing services to taxonomists for standard genome sequencing and annotation.</title>
        <authorList>
            <consortium name="The Broad Institute Genomics Platform"/>
            <consortium name="The Broad Institute Genome Sequencing Center for Infectious Disease"/>
            <person name="Wu L."/>
            <person name="Ma J."/>
        </authorList>
    </citation>
    <scope>NUCLEOTIDE SEQUENCE [LARGE SCALE GENOMIC DNA]</scope>
    <source>
        <strain evidence="2 3">CGMCC 1.12553</strain>
    </source>
</reference>
<proteinExistence type="predicted"/>
<protein>
    <recommendedName>
        <fullName evidence="4">Lipoprotein</fullName>
    </recommendedName>
</protein>
<comment type="caution">
    <text evidence="2">The sequence shown here is derived from an EMBL/GenBank/DDBJ whole genome shotgun (WGS) entry which is preliminary data.</text>
</comment>
<dbReference type="EMBL" id="JBHSDS010000006">
    <property type="protein sequence ID" value="MFC4358083.1"/>
    <property type="molecule type" value="Genomic_DNA"/>
</dbReference>
<evidence type="ECO:0000313" key="3">
    <source>
        <dbReference type="Proteomes" id="UP001595921"/>
    </source>
</evidence>
<evidence type="ECO:0008006" key="4">
    <source>
        <dbReference type="Google" id="ProtNLM"/>
    </source>
</evidence>
<feature type="compositionally biased region" description="Low complexity" evidence="1">
    <location>
        <begin position="36"/>
        <end position="55"/>
    </location>
</feature>
<accession>A0ABD5PBP2</accession>
<dbReference type="PROSITE" id="PS51257">
    <property type="entry name" value="PROKAR_LIPOPROTEIN"/>
    <property type="match status" value="1"/>
</dbReference>
<dbReference type="Proteomes" id="UP001595921">
    <property type="component" value="Unassembled WGS sequence"/>
</dbReference>
<keyword evidence="3" id="KW-1185">Reference proteome</keyword>
<evidence type="ECO:0000313" key="2">
    <source>
        <dbReference type="EMBL" id="MFC4358083.1"/>
    </source>
</evidence>
<gene>
    <name evidence="2" type="ORF">ACFO0N_09000</name>
</gene>
<name>A0ABD5PBP2_9EURY</name>
<feature type="region of interest" description="Disordered" evidence="1">
    <location>
        <begin position="25"/>
        <end position="55"/>
    </location>
</feature>
<dbReference type="AlphaFoldDB" id="A0ABD5PBP2"/>
<sequence>MRRRLLLVAVGGVVGSAGCLGARGSGSLGDGDRATTENTQSTQSTQSTATAERSTTVAPYGRLSLTSVAPDSLPVRCRLFHDETDDLLATYGPPFESGDEVTFADAFPARGDARLVVENVEYGDVLFDRTIGDYASYDLRLHAGTRLEVAGVEMA</sequence>
<evidence type="ECO:0000256" key="1">
    <source>
        <dbReference type="SAM" id="MobiDB-lite"/>
    </source>
</evidence>
<dbReference type="RefSeq" id="WP_267624338.1">
    <property type="nucleotide sequence ID" value="NZ_JAODIW010000008.1"/>
</dbReference>